<dbReference type="PANTHER" id="PTHR32089">
    <property type="entry name" value="METHYL-ACCEPTING CHEMOTAXIS PROTEIN MCPB"/>
    <property type="match status" value="1"/>
</dbReference>
<dbReference type="CDD" id="cd00130">
    <property type="entry name" value="PAS"/>
    <property type="match status" value="1"/>
</dbReference>
<dbReference type="InterPro" id="IPR013655">
    <property type="entry name" value="PAS_fold_3"/>
</dbReference>
<feature type="domain" description="PAS" evidence="6">
    <location>
        <begin position="27"/>
        <end position="62"/>
    </location>
</feature>
<dbReference type="SUPFAM" id="SSF58104">
    <property type="entry name" value="Methyl-accepting chemotaxis protein (MCP) signaling domain"/>
    <property type="match status" value="1"/>
</dbReference>
<dbReference type="PROSITE" id="PS50111">
    <property type="entry name" value="CHEMOTAXIS_TRANSDUC_2"/>
    <property type="match status" value="1"/>
</dbReference>
<protein>
    <submittedName>
        <fullName evidence="7">Aerotaxis receptor</fullName>
    </submittedName>
</protein>
<accession>D2YGT5</accession>
<organism evidence="7 8">
    <name type="scientific">Vibrio mimicus VM603</name>
    <dbReference type="NCBI Taxonomy" id="671074"/>
    <lineage>
        <taxon>Bacteria</taxon>
        <taxon>Pseudomonadati</taxon>
        <taxon>Pseudomonadota</taxon>
        <taxon>Gammaproteobacteria</taxon>
        <taxon>Vibrionales</taxon>
        <taxon>Vibrionaceae</taxon>
        <taxon>Vibrio</taxon>
    </lineage>
</organism>
<sequence length="513" mass="57014">MMNRRNQSVINEEVTFANDVELVSTTDTRGIITYANEAFCQVAGYTAEELLHKNHNIIRHPDMPKAAFQDLWDHLKLKHAWRGAVKNRCKDGRYYWVDAFVTPIYEKGQLVGYQSVRRQLAPKVRERAEKAYRTIQNGQRITPIVTLSVVQKLLLTLLITVVLAFATISYSPYWCLLLPAVYLLLFYGEIIYQPHFNEQLRQQYDSVSRWVYCDTPSNQAEFHLLMDEGRNRTILGRVLDASRSLRDKVKELELISRSSSQSAEVQNGELETISTAVEEMVATIAEVARNSSHSSEQVHQATQLCHHAAKQIDTTEQQVARLVKEVEASSANTEVMAEKIAAIGQVMTEILGVADQTNLLALNAAIEAARAGEQGRGFAVVADEVRALSQRTHKATEGIQVSMQEILDALQQLKNTMNSGTQLANACIHTTQETRSEIQSLNQAISSIDDAATQISTAAEQQSIVAKEINQNLLNIKDASTRTLQDAQSVAGLALDVKSKADAMAALGLSFKS</sequence>
<dbReference type="GO" id="GO:0007165">
    <property type="term" value="P:signal transduction"/>
    <property type="evidence" value="ECO:0007669"/>
    <property type="project" value="UniProtKB-KW"/>
</dbReference>
<comment type="subcellular location">
    <subcellularLocation>
        <location evidence="1">Membrane</location>
    </subcellularLocation>
</comment>
<keyword evidence="2 3" id="KW-0807">Transducer</keyword>
<dbReference type="SUPFAM" id="SSF55785">
    <property type="entry name" value="PYP-like sensor domain (PAS domain)"/>
    <property type="match status" value="1"/>
</dbReference>
<dbReference type="EMBL" id="ACYU01000137">
    <property type="protein sequence ID" value="EEW06024.1"/>
    <property type="molecule type" value="Genomic_DNA"/>
</dbReference>
<feature type="transmembrane region" description="Helical" evidence="4">
    <location>
        <begin position="171"/>
        <end position="192"/>
    </location>
</feature>
<keyword evidence="4" id="KW-0812">Transmembrane</keyword>
<keyword evidence="7" id="KW-0675">Receptor</keyword>
<evidence type="ECO:0000256" key="1">
    <source>
        <dbReference type="ARBA" id="ARBA00004370"/>
    </source>
</evidence>
<evidence type="ECO:0000256" key="2">
    <source>
        <dbReference type="ARBA" id="ARBA00023224"/>
    </source>
</evidence>
<reference evidence="7 8" key="1">
    <citation type="journal article" date="2009" name="BMC Evol. Biol.">
        <title>Genomic taxonomy of Vibrios.</title>
        <authorList>
            <person name="Thompson C.C."/>
            <person name="Vicente A.C."/>
            <person name="Souza R.C."/>
            <person name="Vasconcelos A.T."/>
            <person name="Vesth T."/>
            <person name="Alves N.Jr."/>
            <person name="Ussery D.W."/>
            <person name="Iida T."/>
            <person name="Thompson F.L."/>
        </authorList>
    </citation>
    <scope>NUCLEOTIDE SEQUENCE [LARGE SCALE GENOMIC DNA]</scope>
    <source>
        <strain evidence="7 8">VM603</strain>
    </source>
</reference>
<evidence type="ECO:0000259" key="6">
    <source>
        <dbReference type="PROSITE" id="PS50112"/>
    </source>
</evidence>
<evidence type="ECO:0000259" key="5">
    <source>
        <dbReference type="PROSITE" id="PS50111"/>
    </source>
</evidence>
<dbReference type="InterPro" id="IPR004089">
    <property type="entry name" value="MCPsignal_dom"/>
</dbReference>
<dbReference type="InterPro" id="IPR035965">
    <property type="entry name" value="PAS-like_dom_sf"/>
</dbReference>
<proteinExistence type="predicted"/>
<comment type="caution">
    <text evidence="7">The sequence shown here is derived from an EMBL/GenBank/DDBJ whole genome shotgun (WGS) entry which is preliminary data.</text>
</comment>
<evidence type="ECO:0000256" key="3">
    <source>
        <dbReference type="PROSITE-ProRule" id="PRU00284"/>
    </source>
</evidence>
<keyword evidence="4" id="KW-1133">Transmembrane helix</keyword>
<feature type="transmembrane region" description="Helical" evidence="4">
    <location>
        <begin position="141"/>
        <end position="165"/>
    </location>
</feature>
<evidence type="ECO:0000313" key="8">
    <source>
        <dbReference type="Proteomes" id="UP000004827"/>
    </source>
</evidence>
<dbReference type="SMART" id="SM00091">
    <property type="entry name" value="PAS"/>
    <property type="match status" value="1"/>
</dbReference>
<evidence type="ECO:0000313" key="7">
    <source>
        <dbReference type="EMBL" id="EEW06024.1"/>
    </source>
</evidence>
<dbReference type="GO" id="GO:0016020">
    <property type="term" value="C:membrane"/>
    <property type="evidence" value="ECO:0007669"/>
    <property type="project" value="UniProtKB-SubCell"/>
</dbReference>
<dbReference type="Pfam" id="PF08447">
    <property type="entry name" value="PAS_3"/>
    <property type="match status" value="1"/>
</dbReference>
<dbReference type="Gene3D" id="3.30.450.20">
    <property type="entry name" value="PAS domain"/>
    <property type="match status" value="1"/>
</dbReference>
<name>D2YGT5_VIBMI</name>
<dbReference type="Pfam" id="PF00015">
    <property type="entry name" value="MCPsignal"/>
    <property type="match status" value="1"/>
</dbReference>
<gene>
    <name evidence="7" type="ORF">VMB_27320</name>
</gene>
<dbReference type="InterPro" id="IPR000014">
    <property type="entry name" value="PAS"/>
</dbReference>
<feature type="domain" description="Methyl-accepting transducer" evidence="5">
    <location>
        <begin position="241"/>
        <end position="477"/>
    </location>
</feature>
<dbReference type="SMART" id="SM00283">
    <property type="entry name" value="MA"/>
    <property type="match status" value="1"/>
</dbReference>
<dbReference type="PANTHER" id="PTHR32089:SF52">
    <property type="entry name" value="CHEMOTAXIS SIGNAL TRANSDUCTION SYSTEM METHYL ACCEPTING SENSORY TRANSDUCER WITH PAS SENSORY DOMAIN"/>
    <property type="match status" value="1"/>
</dbReference>
<dbReference type="Gene3D" id="1.10.287.950">
    <property type="entry name" value="Methyl-accepting chemotaxis protein"/>
    <property type="match status" value="1"/>
</dbReference>
<dbReference type="GO" id="GO:0006935">
    <property type="term" value="P:chemotaxis"/>
    <property type="evidence" value="ECO:0007669"/>
    <property type="project" value="UniProtKB-ARBA"/>
</dbReference>
<dbReference type="AlphaFoldDB" id="D2YGT5"/>
<dbReference type="NCBIfam" id="TIGR00229">
    <property type="entry name" value="sensory_box"/>
    <property type="match status" value="1"/>
</dbReference>
<keyword evidence="4" id="KW-0472">Membrane</keyword>
<dbReference type="PROSITE" id="PS50112">
    <property type="entry name" value="PAS"/>
    <property type="match status" value="1"/>
</dbReference>
<dbReference type="Proteomes" id="UP000004827">
    <property type="component" value="Unassembled WGS sequence"/>
</dbReference>
<evidence type="ECO:0000256" key="4">
    <source>
        <dbReference type="SAM" id="Phobius"/>
    </source>
</evidence>